<dbReference type="Proteomes" id="UP000094565">
    <property type="component" value="Chromosome 2"/>
</dbReference>
<organism evidence="2 3">
    <name type="scientific">Komagataella pastoris</name>
    <name type="common">Yeast</name>
    <name type="synonym">Pichia pastoris</name>
    <dbReference type="NCBI Taxonomy" id="4922"/>
    <lineage>
        <taxon>Eukaryota</taxon>
        <taxon>Fungi</taxon>
        <taxon>Dikarya</taxon>
        <taxon>Ascomycota</taxon>
        <taxon>Saccharomycotina</taxon>
        <taxon>Pichiomycetes</taxon>
        <taxon>Pichiales</taxon>
        <taxon>Pichiaceae</taxon>
        <taxon>Komagataella</taxon>
    </lineage>
</organism>
<evidence type="ECO:0000313" key="2">
    <source>
        <dbReference type="EMBL" id="ANZ75147.1"/>
    </source>
</evidence>
<dbReference type="EMBL" id="CP014585">
    <property type="protein sequence ID" value="ANZ75147.1"/>
    <property type="molecule type" value="Genomic_DNA"/>
</dbReference>
<gene>
    <name evidence="2" type="ORF">ATY40_BA7502014</name>
</gene>
<proteinExistence type="predicted"/>
<accession>A0A1B2JAQ9</accession>
<feature type="region of interest" description="Disordered" evidence="1">
    <location>
        <begin position="1"/>
        <end position="25"/>
    </location>
</feature>
<name>A0A1B2JAQ9_PICPA</name>
<keyword evidence="3" id="KW-1185">Reference proteome</keyword>
<evidence type="ECO:0000256" key="1">
    <source>
        <dbReference type="SAM" id="MobiDB-lite"/>
    </source>
</evidence>
<protein>
    <submittedName>
        <fullName evidence="2">BA75_02014T0</fullName>
    </submittedName>
</protein>
<dbReference type="AlphaFoldDB" id="A0A1B2JAQ9"/>
<sequence>MSWFKKSSTMATPPDELLSKQEPQNQESLQTFVAQKPLAMYTIDGQKGSDESLICRSNETGGQSCIKLGFNCVELFKKMQKFDYFCSLPDNVNATYFECRKIQ</sequence>
<reference evidence="2 3" key="1">
    <citation type="submission" date="2016-02" db="EMBL/GenBank/DDBJ databases">
        <title>Comparative genomic and transcriptomic foundation for Pichia pastoris.</title>
        <authorList>
            <person name="Love K.R."/>
            <person name="Shah K.A."/>
            <person name="Whittaker C.A."/>
            <person name="Wu J."/>
            <person name="Bartlett M.C."/>
            <person name="Ma D."/>
            <person name="Leeson R.L."/>
            <person name="Priest M."/>
            <person name="Young S.K."/>
            <person name="Love J.C."/>
        </authorList>
    </citation>
    <scope>NUCLEOTIDE SEQUENCE [LARGE SCALE GENOMIC DNA]</scope>
    <source>
        <strain evidence="2 3">ATCC 28485</strain>
    </source>
</reference>
<evidence type="ECO:0000313" key="3">
    <source>
        <dbReference type="Proteomes" id="UP000094565"/>
    </source>
</evidence>
<dbReference type="OrthoDB" id="5277092at2759"/>
<feature type="compositionally biased region" description="Polar residues" evidence="1">
    <location>
        <begin position="1"/>
        <end position="11"/>
    </location>
</feature>